<accession>A0AAU7W350</accession>
<name>A0AAU7W350_9MICO</name>
<dbReference type="SUPFAM" id="SSF52141">
    <property type="entry name" value="Uracil-DNA glycosylase-like"/>
    <property type="match status" value="1"/>
</dbReference>
<proteinExistence type="predicted"/>
<feature type="domain" description="Uracil-DNA glycosylase-like" evidence="1">
    <location>
        <begin position="29"/>
        <end position="186"/>
    </location>
</feature>
<dbReference type="InterPro" id="IPR036895">
    <property type="entry name" value="Uracil-DNA_glycosylase-like_sf"/>
</dbReference>
<dbReference type="SMART" id="SM00987">
    <property type="entry name" value="UreE_C"/>
    <property type="match status" value="1"/>
</dbReference>
<dbReference type="Gene3D" id="3.40.470.10">
    <property type="entry name" value="Uracil-DNA glycosylase-like domain"/>
    <property type="match status" value="1"/>
</dbReference>
<protein>
    <submittedName>
        <fullName evidence="2">Uracil-DNA glycosylase family protein</fullName>
    </submittedName>
</protein>
<dbReference type="EMBL" id="CP158374">
    <property type="protein sequence ID" value="XBX80889.1"/>
    <property type="molecule type" value="Genomic_DNA"/>
</dbReference>
<dbReference type="RefSeq" id="WP_350346915.1">
    <property type="nucleotide sequence ID" value="NZ_CP158374.1"/>
</dbReference>
<evidence type="ECO:0000313" key="2">
    <source>
        <dbReference type="EMBL" id="XBX80889.1"/>
    </source>
</evidence>
<sequence>MTDDLADLRAAIAADPANAALTAQGWAPLFTGSATSRVVVVGQAPGRRAQEANIPWHDPSGDRLVRWLGVTREQFHDPASFAIVPMDFYYPGRAGSGDAPPRKDIAPRWHPSILARLPEARLRILVGGYAQRYYLGDARKATLTETVRAWRDHLPGAVPIVHPSGLNARWLAANPWFEAEVVPELQALVAAALAD</sequence>
<organism evidence="2">
    <name type="scientific">Agromyces sp. G08B096</name>
    <dbReference type="NCBI Taxonomy" id="3156399"/>
    <lineage>
        <taxon>Bacteria</taxon>
        <taxon>Bacillati</taxon>
        <taxon>Actinomycetota</taxon>
        <taxon>Actinomycetes</taxon>
        <taxon>Micrococcales</taxon>
        <taxon>Microbacteriaceae</taxon>
        <taxon>Agromyces</taxon>
    </lineage>
</organism>
<reference evidence="2" key="1">
    <citation type="submission" date="2024-05" db="EMBL/GenBank/DDBJ databases">
        <authorList>
            <person name="Yu L."/>
        </authorList>
    </citation>
    <scope>NUCLEOTIDE SEQUENCE</scope>
    <source>
        <strain evidence="2">G08B096</strain>
    </source>
</reference>
<dbReference type="PANTHER" id="PTHR42160">
    <property type="entry name" value="URACIL-DNA GLYCOSYLASE SUPERFAMILY PROTEIN"/>
    <property type="match status" value="1"/>
</dbReference>
<dbReference type="AlphaFoldDB" id="A0AAU7W350"/>
<dbReference type="CDD" id="cd10033">
    <property type="entry name" value="UDG_like"/>
    <property type="match status" value="1"/>
</dbReference>
<dbReference type="Pfam" id="PF03167">
    <property type="entry name" value="UDG"/>
    <property type="match status" value="1"/>
</dbReference>
<dbReference type="InterPro" id="IPR047124">
    <property type="entry name" value="HI_0220.2"/>
</dbReference>
<gene>
    <name evidence="2" type="ORF">ABIQ69_09675</name>
</gene>
<dbReference type="PANTHER" id="PTHR42160:SF1">
    <property type="entry name" value="URACIL-DNA GLYCOSYLASE SUPERFAMILY PROTEIN"/>
    <property type="match status" value="1"/>
</dbReference>
<evidence type="ECO:0000259" key="1">
    <source>
        <dbReference type="SMART" id="SM00986"/>
    </source>
</evidence>
<dbReference type="SMART" id="SM00986">
    <property type="entry name" value="UDG"/>
    <property type="match status" value="1"/>
</dbReference>
<dbReference type="InterPro" id="IPR005122">
    <property type="entry name" value="Uracil-DNA_glycosylase-like"/>
</dbReference>